<keyword evidence="5 6" id="KW-0963">Cytoplasm</keyword>
<dbReference type="AlphaFoldDB" id="A0A9D9E607"/>
<evidence type="ECO:0000256" key="2">
    <source>
        <dbReference type="ARBA" id="ARBA00004496"/>
    </source>
</evidence>
<feature type="domain" description="RecX second three-helical" evidence="7">
    <location>
        <begin position="107"/>
        <end position="148"/>
    </location>
</feature>
<dbReference type="GO" id="GO:0006282">
    <property type="term" value="P:regulation of DNA repair"/>
    <property type="evidence" value="ECO:0007669"/>
    <property type="project" value="UniProtKB-UniRule"/>
</dbReference>
<proteinExistence type="inferred from homology"/>
<comment type="caution">
    <text evidence="10">The sequence shown here is derived from an EMBL/GenBank/DDBJ whole genome shotgun (WGS) entry which is preliminary data.</text>
</comment>
<evidence type="ECO:0000259" key="9">
    <source>
        <dbReference type="Pfam" id="PF21982"/>
    </source>
</evidence>
<dbReference type="HAMAP" id="MF_01114">
    <property type="entry name" value="RecX"/>
    <property type="match status" value="1"/>
</dbReference>
<accession>A0A9D9E607</accession>
<dbReference type="PANTHER" id="PTHR33602">
    <property type="entry name" value="REGULATORY PROTEIN RECX FAMILY PROTEIN"/>
    <property type="match status" value="1"/>
</dbReference>
<feature type="domain" description="RecX first three-helical" evidence="9">
    <location>
        <begin position="61"/>
        <end position="100"/>
    </location>
</feature>
<evidence type="ECO:0000259" key="7">
    <source>
        <dbReference type="Pfam" id="PF02631"/>
    </source>
</evidence>
<evidence type="ECO:0000256" key="4">
    <source>
        <dbReference type="ARBA" id="ARBA00018111"/>
    </source>
</evidence>
<dbReference type="InterPro" id="IPR053925">
    <property type="entry name" value="RecX_HTH_3rd"/>
</dbReference>
<gene>
    <name evidence="6 10" type="primary">recX</name>
    <name evidence="10" type="ORF">IAA89_01935</name>
</gene>
<dbReference type="Pfam" id="PF21982">
    <property type="entry name" value="RecX_HTH1"/>
    <property type="match status" value="1"/>
</dbReference>
<dbReference type="Pfam" id="PF02631">
    <property type="entry name" value="RecX_HTH2"/>
    <property type="match status" value="1"/>
</dbReference>
<dbReference type="EMBL" id="JADIMP010000035">
    <property type="protein sequence ID" value="MBO8441202.1"/>
    <property type="molecule type" value="Genomic_DNA"/>
</dbReference>
<comment type="function">
    <text evidence="1 6">Modulates RecA activity.</text>
</comment>
<evidence type="ECO:0000313" key="11">
    <source>
        <dbReference type="Proteomes" id="UP000823614"/>
    </source>
</evidence>
<evidence type="ECO:0000256" key="1">
    <source>
        <dbReference type="ARBA" id="ARBA00003529"/>
    </source>
</evidence>
<reference evidence="10" key="1">
    <citation type="submission" date="2020-10" db="EMBL/GenBank/DDBJ databases">
        <authorList>
            <person name="Gilroy R."/>
        </authorList>
    </citation>
    <scope>NUCLEOTIDE SEQUENCE</scope>
    <source>
        <strain evidence="10">C6-149</strain>
    </source>
</reference>
<dbReference type="NCBIfam" id="NF010733">
    <property type="entry name" value="PRK14135.1"/>
    <property type="match status" value="1"/>
</dbReference>
<dbReference type="InterPro" id="IPR053926">
    <property type="entry name" value="RecX_HTH_1st"/>
</dbReference>
<dbReference type="PANTHER" id="PTHR33602:SF1">
    <property type="entry name" value="REGULATORY PROTEIN RECX FAMILY PROTEIN"/>
    <property type="match status" value="1"/>
</dbReference>
<dbReference type="Pfam" id="PF21981">
    <property type="entry name" value="RecX_HTH3"/>
    <property type="match status" value="1"/>
</dbReference>
<dbReference type="Gene3D" id="1.10.10.10">
    <property type="entry name" value="Winged helix-like DNA-binding domain superfamily/Winged helix DNA-binding domain"/>
    <property type="match status" value="4"/>
</dbReference>
<dbReference type="Proteomes" id="UP000823614">
    <property type="component" value="Unassembled WGS sequence"/>
</dbReference>
<evidence type="ECO:0000256" key="6">
    <source>
        <dbReference type="HAMAP-Rule" id="MF_01114"/>
    </source>
</evidence>
<dbReference type="InterPro" id="IPR036388">
    <property type="entry name" value="WH-like_DNA-bd_sf"/>
</dbReference>
<evidence type="ECO:0000256" key="5">
    <source>
        <dbReference type="ARBA" id="ARBA00022490"/>
    </source>
</evidence>
<name>A0A9D9E607_9LACO</name>
<evidence type="ECO:0000313" key="10">
    <source>
        <dbReference type="EMBL" id="MBO8441202.1"/>
    </source>
</evidence>
<dbReference type="InterPro" id="IPR053924">
    <property type="entry name" value="RecX_HTH_2nd"/>
</dbReference>
<reference evidence="10" key="2">
    <citation type="journal article" date="2021" name="PeerJ">
        <title>Extensive microbial diversity within the chicken gut microbiome revealed by metagenomics and culture.</title>
        <authorList>
            <person name="Gilroy R."/>
            <person name="Ravi A."/>
            <person name="Getino M."/>
            <person name="Pursley I."/>
            <person name="Horton D.L."/>
            <person name="Alikhan N.F."/>
            <person name="Baker D."/>
            <person name="Gharbi K."/>
            <person name="Hall N."/>
            <person name="Watson M."/>
            <person name="Adriaenssens E.M."/>
            <person name="Foster-Nyarko E."/>
            <person name="Jarju S."/>
            <person name="Secka A."/>
            <person name="Antonio M."/>
            <person name="Oren A."/>
            <person name="Chaudhuri R.R."/>
            <person name="La Ragione R."/>
            <person name="Hildebrand F."/>
            <person name="Pallen M.J."/>
        </authorList>
    </citation>
    <scope>NUCLEOTIDE SEQUENCE</scope>
    <source>
        <strain evidence="10">C6-149</strain>
    </source>
</reference>
<comment type="subcellular location">
    <subcellularLocation>
        <location evidence="2 6">Cytoplasm</location>
    </subcellularLocation>
</comment>
<comment type="similarity">
    <text evidence="3 6">Belongs to the RecX family.</text>
</comment>
<dbReference type="GO" id="GO:0005737">
    <property type="term" value="C:cytoplasm"/>
    <property type="evidence" value="ECO:0007669"/>
    <property type="project" value="UniProtKB-SubCell"/>
</dbReference>
<evidence type="ECO:0000256" key="3">
    <source>
        <dbReference type="ARBA" id="ARBA00009695"/>
    </source>
</evidence>
<feature type="domain" description="RecX third three-helical" evidence="8">
    <location>
        <begin position="211"/>
        <end position="256"/>
    </location>
</feature>
<dbReference type="InterPro" id="IPR003783">
    <property type="entry name" value="Regulatory_RecX"/>
</dbReference>
<protein>
    <recommendedName>
        <fullName evidence="4 6">Regulatory protein RecX</fullName>
    </recommendedName>
</protein>
<sequence length="262" mass="30990">MVIISKIAAQKRKGRYNVYIQDKYAFSISEGTLIKFNVHKDMELSDQKRKEILQYDEISKAYSKALNFLSGRLRTKNEIIKKLQQLDISEDVIKETIGKLEKLNLINDEEYSLAYIRTCLKEGKKGPEKIKTYLIQKGVSKNIIEKSLTSFEENLFLNNGLNLANKKIQQLCKYPIKIQQTKLKNFLLTKGYGFNLVNEIIEQVHFVQDNEEQQTKLRKEIKKYLVKYRKYDKYEQILKLKQALYRKGYQIDDINRELDKLN</sequence>
<evidence type="ECO:0000259" key="8">
    <source>
        <dbReference type="Pfam" id="PF21981"/>
    </source>
</evidence>
<organism evidence="10 11">
    <name type="scientific">Candidatus Gallilactobacillus intestinavium</name>
    <dbReference type="NCBI Taxonomy" id="2840838"/>
    <lineage>
        <taxon>Bacteria</taxon>
        <taxon>Bacillati</taxon>
        <taxon>Bacillota</taxon>
        <taxon>Bacilli</taxon>
        <taxon>Lactobacillales</taxon>
        <taxon>Lactobacillaceae</taxon>
        <taxon>Lactobacillaceae incertae sedis</taxon>
        <taxon>Candidatus Gallilactobacillus</taxon>
    </lineage>
</organism>